<evidence type="ECO:0000313" key="7">
    <source>
        <dbReference type="Proteomes" id="UP000182589"/>
    </source>
</evidence>
<keyword evidence="7" id="KW-1185">Reference proteome</keyword>
<dbReference type="InterPro" id="IPR005119">
    <property type="entry name" value="LysR_subst-bd"/>
</dbReference>
<evidence type="ECO:0000313" key="6">
    <source>
        <dbReference type="EMBL" id="SDW15146.1"/>
    </source>
</evidence>
<dbReference type="GO" id="GO:0032993">
    <property type="term" value="C:protein-DNA complex"/>
    <property type="evidence" value="ECO:0007669"/>
    <property type="project" value="TreeGrafter"/>
</dbReference>
<reference evidence="7" key="1">
    <citation type="submission" date="2016-10" db="EMBL/GenBank/DDBJ databases">
        <authorList>
            <person name="Varghese N."/>
        </authorList>
    </citation>
    <scope>NUCLEOTIDE SEQUENCE [LARGE SCALE GENOMIC DNA]</scope>
    <source>
        <strain evidence="7">DSM 12489</strain>
    </source>
</reference>
<dbReference type="FunFam" id="1.10.10.10:FF:000001">
    <property type="entry name" value="LysR family transcriptional regulator"/>
    <property type="match status" value="1"/>
</dbReference>
<proteinExistence type="inferred from homology"/>
<dbReference type="InterPro" id="IPR036390">
    <property type="entry name" value="WH_DNA-bd_sf"/>
</dbReference>
<keyword evidence="4" id="KW-0804">Transcription</keyword>
<dbReference type="EMBL" id="FNOJ01000002">
    <property type="protein sequence ID" value="SDW15146.1"/>
    <property type="molecule type" value="Genomic_DNA"/>
</dbReference>
<accession>A0A1H2R6Q5</accession>
<evidence type="ECO:0000259" key="5">
    <source>
        <dbReference type="PROSITE" id="PS50931"/>
    </source>
</evidence>
<evidence type="ECO:0000256" key="3">
    <source>
        <dbReference type="ARBA" id="ARBA00023125"/>
    </source>
</evidence>
<dbReference type="PROSITE" id="PS50931">
    <property type="entry name" value="HTH_LYSR"/>
    <property type="match status" value="1"/>
</dbReference>
<dbReference type="STRING" id="89784.SAMN04489725_102190"/>
<dbReference type="Gene3D" id="1.10.10.10">
    <property type="entry name" value="Winged helix-like DNA-binding domain superfamily/Winged helix DNA-binding domain"/>
    <property type="match status" value="1"/>
</dbReference>
<comment type="similarity">
    <text evidence="1">Belongs to the LysR transcriptional regulatory family.</text>
</comment>
<dbReference type="AlphaFoldDB" id="A0A1H2R6Q5"/>
<dbReference type="PRINTS" id="PR00039">
    <property type="entry name" value="HTHLYSR"/>
</dbReference>
<dbReference type="Pfam" id="PF00126">
    <property type="entry name" value="HTH_1"/>
    <property type="match status" value="1"/>
</dbReference>
<keyword evidence="3 6" id="KW-0238">DNA-binding</keyword>
<dbReference type="Gene3D" id="3.40.190.290">
    <property type="match status" value="1"/>
</dbReference>
<evidence type="ECO:0000256" key="1">
    <source>
        <dbReference type="ARBA" id="ARBA00009437"/>
    </source>
</evidence>
<evidence type="ECO:0000256" key="2">
    <source>
        <dbReference type="ARBA" id="ARBA00023015"/>
    </source>
</evidence>
<dbReference type="Pfam" id="PF03466">
    <property type="entry name" value="LysR_substrate"/>
    <property type="match status" value="1"/>
</dbReference>
<dbReference type="PANTHER" id="PTHR30346">
    <property type="entry name" value="TRANSCRIPTIONAL DUAL REGULATOR HCAR-RELATED"/>
    <property type="match status" value="1"/>
</dbReference>
<name>A0A1H2R6Q5_9BACL</name>
<dbReference type="SUPFAM" id="SSF46785">
    <property type="entry name" value="Winged helix' DNA-binding domain"/>
    <property type="match status" value="1"/>
</dbReference>
<dbReference type="SUPFAM" id="SSF53850">
    <property type="entry name" value="Periplasmic binding protein-like II"/>
    <property type="match status" value="1"/>
</dbReference>
<dbReference type="RefSeq" id="WP_074691560.1">
    <property type="nucleotide sequence ID" value="NZ_FNOJ01000002.1"/>
</dbReference>
<protein>
    <submittedName>
        <fullName evidence="6">DNA-binding transcriptional regulator, LysR family</fullName>
    </submittedName>
</protein>
<feature type="domain" description="HTH lysR-type" evidence="5">
    <location>
        <begin position="1"/>
        <end position="58"/>
    </location>
</feature>
<dbReference type="InterPro" id="IPR036388">
    <property type="entry name" value="WH-like_DNA-bd_sf"/>
</dbReference>
<gene>
    <name evidence="6" type="ORF">SAMN04489725_102190</name>
</gene>
<dbReference type="Proteomes" id="UP000182589">
    <property type="component" value="Unassembled WGS sequence"/>
</dbReference>
<sequence length="292" mass="32922">MDWFQLRYFMRAAELGNVSKAAEELSVSQPALSRAIAKLEEELAAPLFIRESRGVRLTPYGQTFLPYVQRAFAELAQGKEAVRSLVDPSHGVLHIGLIYSLGTRFLPELIHSFSQEEPHVSVQLIESPTHGLLEFLERGDIDIAFCSPGEDFRHLERIEVLREDLVFIVPNGHGWAGYERVPLIDAKDEPFVMYSKESGIRAMIMRYCKEAGFTPKIVMEGIEDLTVAGLVAAGLGIAIVPYNRHLLQLPVHIVHIDIPECFRAVSMVWRKDQLLTPAARKFITFVTQNRAK</sequence>
<organism evidence="6 7">
    <name type="scientific">Alicyclobacillus hesperidum</name>
    <dbReference type="NCBI Taxonomy" id="89784"/>
    <lineage>
        <taxon>Bacteria</taxon>
        <taxon>Bacillati</taxon>
        <taxon>Bacillota</taxon>
        <taxon>Bacilli</taxon>
        <taxon>Bacillales</taxon>
        <taxon>Alicyclobacillaceae</taxon>
        <taxon>Alicyclobacillus</taxon>
    </lineage>
</organism>
<evidence type="ECO:0000256" key="4">
    <source>
        <dbReference type="ARBA" id="ARBA00023163"/>
    </source>
</evidence>
<keyword evidence="2" id="KW-0805">Transcription regulation</keyword>
<dbReference type="InterPro" id="IPR000847">
    <property type="entry name" value="LysR_HTH_N"/>
</dbReference>
<dbReference type="GO" id="GO:0003677">
    <property type="term" value="F:DNA binding"/>
    <property type="evidence" value="ECO:0007669"/>
    <property type="project" value="UniProtKB-KW"/>
</dbReference>
<dbReference type="CDD" id="cd08434">
    <property type="entry name" value="PBP2_GltC_like"/>
    <property type="match status" value="1"/>
</dbReference>
<dbReference type="PANTHER" id="PTHR30346:SF28">
    <property type="entry name" value="HTH-TYPE TRANSCRIPTIONAL REGULATOR CYNR"/>
    <property type="match status" value="1"/>
</dbReference>
<dbReference type="GO" id="GO:0003700">
    <property type="term" value="F:DNA-binding transcription factor activity"/>
    <property type="evidence" value="ECO:0007669"/>
    <property type="project" value="InterPro"/>
</dbReference>